<dbReference type="Proteomes" id="UP000029389">
    <property type="component" value="Unassembled WGS sequence"/>
</dbReference>
<dbReference type="RefSeq" id="WP_042985054.1">
    <property type="nucleotide sequence ID" value="NZ_JMQC01000011.1"/>
</dbReference>
<dbReference type="Proteomes" id="UP000264294">
    <property type="component" value="Unassembled WGS sequence"/>
</dbReference>
<evidence type="ECO:0000313" key="3">
    <source>
        <dbReference type="Proteomes" id="UP000029389"/>
    </source>
</evidence>
<keyword evidence="4" id="KW-1185">Reference proteome</keyword>
<dbReference type="EMBL" id="QVOD01000114">
    <property type="protein sequence ID" value="RFT61544.1"/>
    <property type="molecule type" value="Genomic_DNA"/>
</dbReference>
<proteinExistence type="predicted"/>
<dbReference type="AlphaFoldDB" id="A0A090Y9H1"/>
<dbReference type="PATRIC" id="fig|1405.8.peg.6031"/>
<dbReference type="InterPro" id="IPR031998">
    <property type="entry name" value="DUF5065"/>
</dbReference>
<sequence length="151" mass="17199">MRLGKFALIGTLTFGGFTAVEMVQPTTQAAAAYQEPYTAPDKDLWGFTNIRELSYADTQTLGVKDSYESGDAFYYTQDTVKTDNRAIVKTFKIHSDGSMHRYKTIYLSFGEPHHVYPVWITEFTNTYTSGKYVAVFRDGSEFTYSKQFQVN</sequence>
<gene>
    <name evidence="2" type="ORF">D0U04_30290</name>
    <name evidence="1" type="ORF">DJ93_5840</name>
</gene>
<dbReference type="Pfam" id="PF16723">
    <property type="entry name" value="DUF5065"/>
    <property type="match status" value="1"/>
</dbReference>
<comment type="caution">
    <text evidence="1">The sequence shown here is derived from an EMBL/GenBank/DDBJ whole genome shotgun (WGS) entry which is preliminary data.</text>
</comment>
<evidence type="ECO:0000313" key="1">
    <source>
        <dbReference type="EMBL" id="KFM95074.1"/>
    </source>
</evidence>
<organism evidence="1 3">
    <name type="scientific">Bacillus clarus</name>
    <dbReference type="NCBI Taxonomy" id="2338372"/>
    <lineage>
        <taxon>Bacteria</taxon>
        <taxon>Bacillati</taxon>
        <taxon>Bacillota</taxon>
        <taxon>Bacilli</taxon>
        <taxon>Bacillales</taxon>
        <taxon>Bacillaceae</taxon>
        <taxon>Bacillus</taxon>
        <taxon>Bacillus cereus group</taxon>
    </lineage>
</organism>
<evidence type="ECO:0000313" key="2">
    <source>
        <dbReference type="EMBL" id="RFT61544.1"/>
    </source>
</evidence>
<protein>
    <submittedName>
        <fullName evidence="2">DUF5065 family protein</fullName>
    </submittedName>
</protein>
<reference evidence="1 3" key="1">
    <citation type="submission" date="2014-04" db="EMBL/GenBank/DDBJ databases">
        <authorList>
            <person name="Bishop-Lilly K.A."/>
            <person name="Broomall S.M."/>
            <person name="Chain P.S."/>
            <person name="Chertkov O."/>
            <person name="Coyne S.R."/>
            <person name="Daligault H.E."/>
            <person name="Davenport K.W."/>
            <person name="Erkkila T."/>
            <person name="Frey K.G."/>
            <person name="Gibbons H.S."/>
            <person name="Gu W."/>
            <person name="Jaissle J."/>
            <person name="Johnson S.L."/>
            <person name="Koroleva G.I."/>
            <person name="Ladner J.T."/>
            <person name="Lo C.-C."/>
            <person name="Minogue T.D."/>
            <person name="Munk C."/>
            <person name="Palacios G.F."/>
            <person name="Redden C.L."/>
            <person name="Rosenzweig C.N."/>
            <person name="Scholz M.B."/>
            <person name="Teshima H."/>
            <person name="Xu Y."/>
        </authorList>
    </citation>
    <scope>NUCLEOTIDE SEQUENCE [LARGE SCALE GENOMIC DNA]</scope>
    <source>
        <strain evidence="1 3">BHP</strain>
    </source>
</reference>
<accession>A0A090Y9H1</accession>
<name>A0A090Y9H1_9BACI</name>
<dbReference type="EMBL" id="JMQC01000011">
    <property type="protein sequence ID" value="KFM95074.1"/>
    <property type="molecule type" value="Genomic_DNA"/>
</dbReference>
<evidence type="ECO:0000313" key="4">
    <source>
        <dbReference type="Proteomes" id="UP000264294"/>
    </source>
</evidence>
<reference evidence="2 4" key="2">
    <citation type="submission" date="2018-08" db="EMBL/GenBank/DDBJ databases">
        <title>Bacillus clarus sp. nov. strain PS00077A.</title>
        <authorList>
            <person name="Mendez Acevedo M."/>
            <person name="Carroll L."/>
            <person name="Mukherjee M."/>
            <person name="Wiedmann M."/>
            <person name="Kovac J."/>
        </authorList>
    </citation>
    <scope>NUCLEOTIDE SEQUENCE [LARGE SCALE GENOMIC DNA]</scope>
    <source>
        <strain evidence="2 4">PS00077A</strain>
    </source>
</reference>
<dbReference type="Gene3D" id="2.60.40.3720">
    <property type="match status" value="1"/>
</dbReference>